<accession>A0A6J0BM34</accession>
<sequence length="241" mass="27612">MAKYSSDSDTDRSSRHHRKHHARSRSTSSSSSDSSSYRKKSKHVKGKRRHRSRSRSRDKERSSKSYKLSRASSRDRDRRRYQPRRSKSYSPDRIKKKIRSVSREASTSRSSSSQSNVKSVGAEKLQPLAVKGIMRTDTPDDFPIEPRIKEAILDEINSDKFVPKQFSSSVQSRQTKSSNIVIDITADTIKLPTIVMLTDSSNNIFHTSIMCDNEVRFDKWVKKLYTLRQKAIADSAHSSVT</sequence>
<dbReference type="InParanoid" id="A0A6J0BM34"/>
<feature type="compositionally biased region" description="Basic residues" evidence="1">
    <location>
        <begin position="37"/>
        <end position="54"/>
    </location>
</feature>
<dbReference type="OrthoDB" id="9946564at2759"/>
<dbReference type="KEGG" id="nlo:107221253"/>
<name>A0A6J0BM34_NEOLC</name>
<keyword evidence="2" id="KW-1185">Reference proteome</keyword>
<dbReference type="Proteomes" id="UP000829291">
    <property type="component" value="Chromosome 2"/>
</dbReference>
<dbReference type="GeneID" id="107221253"/>
<feature type="compositionally biased region" description="Basic residues" evidence="1">
    <location>
        <begin position="14"/>
        <end position="24"/>
    </location>
</feature>
<evidence type="ECO:0000313" key="3">
    <source>
        <dbReference type="RefSeq" id="XP_015515660.1"/>
    </source>
</evidence>
<dbReference type="RefSeq" id="XP_015515660.1">
    <property type="nucleotide sequence ID" value="XM_015660174.2"/>
</dbReference>
<organism evidence="3">
    <name type="scientific">Neodiprion lecontei</name>
    <name type="common">Redheaded pine sawfly</name>
    <dbReference type="NCBI Taxonomy" id="441921"/>
    <lineage>
        <taxon>Eukaryota</taxon>
        <taxon>Metazoa</taxon>
        <taxon>Ecdysozoa</taxon>
        <taxon>Arthropoda</taxon>
        <taxon>Hexapoda</taxon>
        <taxon>Insecta</taxon>
        <taxon>Pterygota</taxon>
        <taxon>Neoptera</taxon>
        <taxon>Endopterygota</taxon>
        <taxon>Hymenoptera</taxon>
        <taxon>Tenthredinoidea</taxon>
        <taxon>Diprionidae</taxon>
        <taxon>Diprioninae</taxon>
        <taxon>Neodiprion</taxon>
    </lineage>
</organism>
<dbReference type="FunCoup" id="A0A6J0BM34">
    <property type="interactions" value="92"/>
</dbReference>
<evidence type="ECO:0000313" key="2">
    <source>
        <dbReference type="Proteomes" id="UP000829291"/>
    </source>
</evidence>
<feature type="compositionally biased region" description="Low complexity" evidence="1">
    <location>
        <begin position="103"/>
        <end position="120"/>
    </location>
</feature>
<proteinExistence type="predicted"/>
<reference evidence="3" key="1">
    <citation type="submission" date="2025-08" db="UniProtKB">
        <authorList>
            <consortium name="RefSeq"/>
        </authorList>
    </citation>
    <scope>IDENTIFICATION</scope>
    <source>
        <tissue evidence="3">Thorax and Abdomen</tissue>
    </source>
</reference>
<dbReference type="AlphaFoldDB" id="A0A6J0BM34"/>
<protein>
    <submittedName>
        <fullName evidence="3">Serine/Arginine-related protein 53 isoform X1</fullName>
    </submittedName>
</protein>
<gene>
    <name evidence="3" type="primary">LOC107221253</name>
</gene>
<evidence type="ECO:0000256" key="1">
    <source>
        <dbReference type="SAM" id="MobiDB-lite"/>
    </source>
</evidence>
<feature type="region of interest" description="Disordered" evidence="1">
    <location>
        <begin position="1"/>
        <end position="120"/>
    </location>
</feature>
<feature type="compositionally biased region" description="Low complexity" evidence="1">
    <location>
        <begin position="25"/>
        <end position="35"/>
    </location>
</feature>